<dbReference type="GO" id="GO:0005840">
    <property type="term" value="C:ribosome"/>
    <property type="evidence" value="ECO:0007669"/>
    <property type="project" value="UniProtKB-KW"/>
</dbReference>
<sequence length="89" mass="10444">MNEEGKVERSLMGRVVSDKMDKSIVVLMERQVQHSVYGKFIKRSKKYHVHDENNECREGDTVLFKECRPLSKTKHWTLIKIVERAPSQA</sequence>
<comment type="caution">
    <text evidence="7">The sequence shown here is derived from an EMBL/GenBank/DDBJ whole genome shotgun (WGS) entry which is preliminary data.</text>
</comment>
<evidence type="ECO:0000256" key="5">
    <source>
        <dbReference type="ARBA" id="ARBA00023274"/>
    </source>
</evidence>
<keyword evidence="8" id="KW-1185">Reference proteome</keyword>
<dbReference type="CDD" id="cd00364">
    <property type="entry name" value="Ribosomal_uS17"/>
    <property type="match status" value="1"/>
</dbReference>
<dbReference type="NCBIfam" id="NF004123">
    <property type="entry name" value="PRK05610.1"/>
    <property type="match status" value="1"/>
</dbReference>
<evidence type="ECO:0000313" key="8">
    <source>
        <dbReference type="Proteomes" id="UP001308005"/>
    </source>
</evidence>
<evidence type="ECO:0000313" key="7">
    <source>
        <dbReference type="EMBL" id="MEB4590585.1"/>
    </source>
</evidence>
<evidence type="ECO:0000256" key="2">
    <source>
        <dbReference type="ARBA" id="ARBA00022730"/>
    </source>
</evidence>
<evidence type="ECO:0000256" key="1">
    <source>
        <dbReference type="ARBA" id="ARBA00010254"/>
    </source>
</evidence>
<comment type="function">
    <text evidence="6">One of the primary rRNA binding proteins, it binds specifically to the 5'-end of 16S ribosomal RNA.</text>
</comment>
<keyword evidence="3 6" id="KW-0694">RNA-binding</keyword>
<evidence type="ECO:0000256" key="3">
    <source>
        <dbReference type="ARBA" id="ARBA00022884"/>
    </source>
</evidence>
<dbReference type="PANTHER" id="PTHR10744:SF1">
    <property type="entry name" value="SMALL RIBOSOMAL SUBUNIT PROTEIN US17M"/>
    <property type="match status" value="1"/>
</dbReference>
<dbReference type="InterPro" id="IPR000266">
    <property type="entry name" value="Ribosomal_uS17"/>
</dbReference>
<dbReference type="InterPro" id="IPR012340">
    <property type="entry name" value="NA-bd_OB-fold"/>
</dbReference>
<dbReference type="InterPro" id="IPR019984">
    <property type="entry name" value="Ribosomal_uS17_bact/chlr"/>
</dbReference>
<evidence type="ECO:0000256" key="4">
    <source>
        <dbReference type="ARBA" id="ARBA00022980"/>
    </source>
</evidence>
<dbReference type="Gene3D" id="2.40.50.140">
    <property type="entry name" value="Nucleic acid-binding proteins"/>
    <property type="match status" value="1"/>
</dbReference>
<dbReference type="NCBIfam" id="TIGR03635">
    <property type="entry name" value="uS17_bact"/>
    <property type="match status" value="1"/>
</dbReference>
<dbReference type="Proteomes" id="UP001308005">
    <property type="component" value="Unassembled WGS sequence"/>
</dbReference>
<protein>
    <recommendedName>
        <fullName evidence="6">Small ribosomal subunit protein uS17</fullName>
    </recommendedName>
</protein>
<comment type="similarity">
    <text evidence="1 6">Belongs to the universal ribosomal protein uS17 family.</text>
</comment>
<dbReference type="PANTHER" id="PTHR10744">
    <property type="entry name" value="40S RIBOSOMAL PROTEIN S11 FAMILY MEMBER"/>
    <property type="match status" value="1"/>
</dbReference>
<keyword evidence="5 6" id="KW-0687">Ribonucleoprotein</keyword>
<keyword evidence="2 6" id="KW-0699">rRNA-binding</keyword>
<name>A0ABU6CUU9_9GAMM</name>
<accession>A0ABU6CUU9</accession>
<proteinExistence type="inferred from homology"/>
<organism evidence="7 8">
    <name type="scientific">Candidatus Thiothrix phosphatis</name>
    <dbReference type="NCBI Taxonomy" id="3112415"/>
    <lineage>
        <taxon>Bacteria</taxon>
        <taxon>Pseudomonadati</taxon>
        <taxon>Pseudomonadota</taxon>
        <taxon>Gammaproteobacteria</taxon>
        <taxon>Thiotrichales</taxon>
        <taxon>Thiotrichaceae</taxon>
        <taxon>Thiothrix</taxon>
    </lineage>
</organism>
<dbReference type="PRINTS" id="PR00973">
    <property type="entry name" value="RIBOSOMALS17"/>
</dbReference>
<dbReference type="EMBL" id="JAYMYJ010000047">
    <property type="protein sequence ID" value="MEB4590585.1"/>
    <property type="molecule type" value="Genomic_DNA"/>
</dbReference>
<dbReference type="Pfam" id="PF00366">
    <property type="entry name" value="Ribosomal_S17"/>
    <property type="match status" value="1"/>
</dbReference>
<gene>
    <name evidence="6 7" type="primary">rpsQ</name>
    <name evidence="7" type="ORF">VSS37_06320</name>
</gene>
<evidence type="ECO:0000256" key="6">
    <source>
        <dbReference type="HAMAP-Rule" id="MF_01345"/>
    </source>
</evidence>
<dbReference type="SUPFAM" id="SSF50249">
    <property type="entry name" value="Nucleic acid-binding proteins"/>
    <property type="match status" value="1"/>
</dbReference>
<dbReference type="RefSeq" id="WP_324693999.1">
    <property type="nucleotide sequence ID" value="NZ_JAYMYJ010000047.1"/>
</dbReference>
<dbReference type="HAMAP" id="MF_01345_B">
    <property type="entry name" value="Ribosomal_uS17_B"/>
    <property type="match status" value="1"/>
</dbReference>
<comment type="subunit">
    <text evidence="6">Part of the 30S ribosomal subunit.</text>
</comment>
<keyword evidence="4 6" id="KW-0689">Ribosomal protein</keyword>
<reference evidence="8" key="1">
    <citation type="submission" date="2023-07" db="EMBL/GenBank/DDBJ databases">
        <title>The carbon used by Thiothrix.</title>
        <authorList>
            <person name="Chen L."/>
        </authorList>
    </citation>
    <scope>NUCLEOTIDE SEQUENCE [LARGE SCALE GENOMIC DNA]</scope>
</reference>